<dbReference type="Proteomes" id="UP000499080">
    <property type="component" value="Unassembled WGS sequence"/>
</dbReference>
<keyword evidence="2" id="KW-1185">Reference proteome</keyword>
<name>A0A4Y2CVT2_ARAVE</name>
<sequence length="100" mass="11734">MQFEDTRPIDARNFVRHAIVRPHTARLRGEKTGEFWRQLLQHSPYNPELAPRIITFLVCLNCKRFATCADAEQEVHKRLIQQSRDCFAAGTGKLINRWDK</sequence>
<dbReference type="AlphaFoldDB" id="A0A4Y2CVT2"/>
<accession>A0A4Y2CVT2</accession>
<evidence type="ECO:0000313" key="2">
    <source>
        <dbReference type="Proteomes" id="UP000499080"/>
    </source>
</evidence>
<protein>
    <recommendedName>
        <fullName evidence="3">Mos1 transposase HTH domain-containing protein</fullName>
    </recommendedName>
</protein>
<gene>
    <name evidence="1" type="ORF">AVEN_33107_1</name>
</gene>
<evidence type="ECO:0000313" key="1">
    <source>
        <dbReference type="EMBL" id="GBM07828.1"/>
    </source>
</evidence>
<proteinExistence type="predicted"/>
<dbReference type="OrthoDB" id="5826947at2759"/>
<reference evidence="1 2" key="1">
    <citation type="journal article" date="2019" name="Sci. Rep.">
        <title>Orb-weaving spider Araneus ventricosus genome elucidates the spidroin gene catalogue.</title>
        <authorList>
            <person name="Kono N."/>
            <person name="Nakamura H."/>
            <person name="Ohtoshi R."/>
            <person name="Moran D.A.P."/>
            <person name="Shinohara A."/>
            <person name="Yoshida Y."/>
            <person name="Fujiwara M."/>
            <person name="Mori M."/>
            <person name="Tomita M."/>
            <person name="Arakawa K."/>
        </authorList>
    </citation>
    <scope>NUCLEOTIDE SEQUENCE [LARGE SCALE GENOMIC DNA]</scope>
</reference>
<dbReference type="EMBL" id="BGPR01000247">
    <property type="protein sequence ID" value="GBM07828.1"/>
    <property type="molecule type" value="Genomic_DNA"/>
</dbReference>
<organism evidence="1 2">
    <name type="scientific">Araneus ventricosus</name>
    <name type="common">Orbweaver spider</name>
    <name type="synonym">Epeira ventricosa</name>
    <dbReference type="NCBI Taxonomy" id="182803"/>
    <lineage>
        <taxon>Eukaryota</taxon>
        <taxon>Metazoa</taxon>
        <taxon>Ecdysozoa</taxon>
        <taxon>Arthropoda</taxon>
        <taxon>Chelicerata</taxon>
        <taxon>Arachnida</taxon>
        <taxon>Araneae</taxon>
        <taxon>Araneomorphae</taxon>
        <taxon>Entelegynae</taxon>
        <taxon>Araneoidea</taxon>
        <taxon>Araneidae</taxon>
        <taxon>Araneus</taxon>
    </lineage>
</organism>
<evidence type="ECO:0008006" key="3">
    <source>
        <dbReference type="Google" id="ProtNLM"/>
    </source>
</evidence>
<comment type="caution">
    <text evidence="1">The sequence shown here is derived from an EMBL/GenBank/DDBJ whole genome shotgun (WGS) entry which is preliminary data.</text>
</comment>